<dbReference type="EMBL" id="JAMZIH010006756">
    <property type="protein sequence ID" value="KAJ1673608.1"/>
    <property type="molecule type" value="Genomic_DNA"/>
</dbReference>
<keyword evidence="2" id="KW-1185">Reference proteome</keyword>
<name>A0ACC1HD19_9FUNG</name>
<evidence type="ECO:0000313" key="2">
    <source>
        <dbReference type="Proteomes" id="UP001145114"/>
    </source>
</evidence>
<gene>
    <name evidence="1" type="ORF">EV182_004903</name>
</gene>
<organism evidence="1 2">
    <name type="scientific">Spiromyces aspiralis</name>
    <dbReference type="NCBI Taxonomy" id="68401"/>
    <lineage>
        <taxon>Eukaryota</taxon>
        <taxon>Fungi</taxon>
        <taxon>Fungi incertae sedis</taxon>
        <taxon>Zoopagomycota</taxon>
        <taxon>Kickxellomycotina</taxon>
        <taxon>Kickxellomycetes</taxon>
        <taxon>Kickxellales</taxon>
        <taxon>Kickxellaceae</taxon>
        <taxon>Spiromyces</taxon>
    </lineage>
</organism>
<evidence type="ECO:0000313" key="1">
    <source>
        <dbReference type="EMBL" id="KAJ1673608.1"/>
    </source>
</evidence>
<accession>A0ACC1HD19</accession>
<protein>
    <submittedName>
        <fullName evidence="1">Uncharacterized protein</fullName>
    </submittedName>
</protein>
<comment type="caution">
    <text evidence="1">The sequence shown here is derived from an EMBL/GenBank/DDBJ whole genome shotgun (WGS) entry which is preliminary data.</text>
</comment>
<proteinExistence type="predicted"/>
<dbReference type="Proteomes" id="UP001145114">
    <property type="component" value="Unassembled WGS sequence"/>
</dbReference>
<reference evidence="1" key="1">
    <citation type="submission" date="2022-06" db="EMBL/GenBank/DDBJ databases">
        <title>Phylogenomic reconstructions and comparative analyses of Kickxellomycotina fungi.</title>
        <authorList>
            <person name="Reynolds N.K."/>
            <person name="Stajich J.E."/>
            <person name="Barry K."/>
            <person name="Grigoriev I.V."/>
            <person name="Crous P."/>
            <person name="Smith M.E."/>
        </authorList>
    </citation>
    <scope>NUCLEOTIDE SEQUENCE</scope>
    <source>
        <strain evidence="1">RSA 2271</strain>
    </source>
</reference>
<sequence length="493" mass="53645">MARIRRELRQVTQSQEHGGPGDEVEEPEIGDLDGFTVGVSELIVTLSNYIDKLRARSEVKADPEEIAARDKHIAELEAKIEGLEKELIALKSKVGQQNHVLDVVTSADFIKGSAENALNASISEMTLEEMEIERKALKREKEQLEEERKRFTEAAIELGNERKVLKKEREAFESHKVHSATHQVLSALPDTPQWLKNADVNQDASTPQLYSKLQDLMLATPLGALYTAQMNTLLRHQALQQSPATAAIFQSPLSQNGSAPARASETPLLATAKDEGPSPFHDVATQESPPEDAHDNPDTAKQHHEQPPPPLLHSPRKSDKGQSNDGGRGSAADGTPGSAPRLITAERARIAVLRKGPDSAGGSPRAESRRTPLEIRQGRAGRLCTRPGCAAHSPHTHEDENGNVRPMELKPPVPRFRKAAASPPASPAFAPRTSSRLGVSSGTAPAQLQSKRPTSVLARYASMADRRDPISRSKTPLLRSPTSRQNLEAATKD</sequence>